<name>A0A1S9RLW8_PENBI</name>
<organism evidence="3 4">
    <name type="scientific">Penicillium brasilianum</name>
    <dbReference type="NCBI Taxonomy" id="104259"/>
    <lineage>
        <taxon>Eukaryota</taxon>
        <taxon>Fungi</taxon>
        <taxon>Dikarya</taxon>
        <taxon>Ascomycota</taxon>
        <taxon>Pezizomycotina</taxon>
        <taxon>Eurotiomycetes</taxon>
        <taxon>Eurotiomycetidae</taxon>
        <taxon>Eurotiales</taxon>
        <taxon>Aspergillaceae</taxon>
        <taxon>Penicillium</taxon>
    </lineage>
</organism>
<feature type="signal peptide" evidence="2">
    <location>
        <begin position="1"/>
        <end position="21"/>
    </location>
</feature>
<feature type="chain" id="PRO_5012142552" evidence="2">
    <location>
        <begin position="22"/>
        <end position="182"/>
    </location>
</feature>
<accession>A0A1S9RLW8</accession>
<gene>
    <name evidence="3" type="ORF">PEBR_22762</name>
</gene>
<proteinExistence type="predicted"/>
<evidence type="ECO:0000313" key="4">
    <source>
        <dbReference type="Proteomes" id="UP000190744"/>
    </source>
</evidence>
<evidence type="ECO:0000256" key="2">
    <source>
        <dbReference type="SAM" id="SignalP"/>
    </source>
</evidence>
<dbReference type="Proteomes" id="UP000190744">
    <property type="component" value="Unassembled WGS sequence"/>
</dbReference>
<reference evidence="4" key="1">
    <citation type="submission" date="2015-09" db="EMBL/GenBank/DDBJ databases">
        <authorList>
            <person name="Fill T.P."/>
            <person name="Baretta J.F."/>
            <person name="de Almeida L.G."/>
            <person name="Rocha M."/>
            <person name="de Souza D.H."/>
            <person name="Malavazi I."/>
            <person name="Cerdeira L.T."/>
            <person name="Hong H."/>
            <person name="Samborskyy M."/>
            <person name="de Vasconcelos A.T."/>
            <person name="Leadlay P."/>
            <person name="Rodrigues-Filho E."/>
        </authorList>
    </citation>
    <scope>NUCLEOTIDE SEQUENCE [LARGE SCALE GENOMIC DNA]</scope>
    <source>
        <strain evidence="4">LaBioMMi 136</strain>
    </source>
</reference>
<sequence>MFFNKSTLALAFVALATLVSGQTPACLLSVIGPSTQHSDRVLESLTFCASSNSANPADLTTLCGSDMKNIESQISDKCGDKTQSALKFYANVCNAAGHKVDISSVTSNSTSSGFVTATATSGSATGTAGASATGTSTGARTSGSTSASGASAPTATTNAAAGIQFQGTALAAAVFVGAAALL</sequence>
<dbReference type="EMBL" id="LJBN01000146">
    <property type="protein sequence ID" value="OOQ86270.1"/>
    <property type="molecule type" value="Genomic_DNA"/>
</dbReference>
<evidence type="ECO:0000256" key="1">
    <source>
        <dbReference type="SAM" id="MobiDB-lite"/>
    </source>
</evidence>
<evidence type="ECO:0000313" key="3">
    <source>
        <dbReference type="EMBL" id="OOQ86270.1"/>
    </source>
</evidence>
<keyword evidence="2" id="KW-0732">Signal</keyword>
<dbReference type="AlphaFoldDB" id="A0A1S9RLW8"/>
<feature type="region of interest" description="Disordered" evidence="1">
    <location>
        <begin position="119"/>
        <end position="151"/>
    </location>
</feature>
<comment type="caution">
    <text evidence="3">The sequence shown here is derived from an EMBL/GenBank/DDBJ whole genome shotgun (WGS) entry which is preliminary data.</text>
</comment>
<protein>
    <submittedName>
        <fullName evidence="3">GPI anchored cell wall protein</fullName>
    </submittedName>
</protein>